<dbReference type="GO" id="GO:0004527">
    <property type="term" value="F:exonuclease activity"/>
    <property type="evidence" value="ECO:0007669"/>
    <property type="project" value="UniProtKB-KW"/>
</dbReference>
<dbReference type="InterPro" id="IPR005135">
    <property type="entry name" value="Endo/exonuclease/phosphatase"/>
</dbReference>
<dbReference type="InterPro" id="IPR036691">
    <property type="entry name" value="Endo/exonu/phosph_ase_sf"/>
</dbReference>
<accession>A0A4U3LN97</accession>
<dbReference type="Pfam" id="PF03372">
    <property type="entry name" value="Exo_endo_phos"/>
    <property type="match status" value="1"/>
</dbReference>
<proteinExistence type="predicted"/>
<dbReference type="GO" id="GO:0004519">
    <property type="term" value="F:endonuclease activity"/>
    <property type="evidence" value="ECO:0007669"/>
    <property type="project" value="UniProtKB-KW"/>
</dbReference>
<feature type="domain" description="Endonuclease/exonuclease/phosphatase" evidence="1">
    <location>
        <begin position="5"/>
        <end position="202"/>
    </location>
</feature>
<dbReference type="OrthoDB" id="3820230at2"/>
<evidence type="ECO:0000313" key="2">
    <source>
        <dbReference type="EMBL" id="TKK77261.1"/>
    </source>
</evidence>
<evidence type="ECO:0000259" key="1">
    <source>
        <dbReference type="Pfam" id="PF03372"/>
    </source>
</evidence>
<keyword evidence="2" id="KW-0269">Exonuclease</keyword>
<organism evidence="2 3">
    <name type="scientific">Herbidospora galbida</name>
    <dbReference type="NCBI Taxonomy" id="2575442"/>
    <lineage>
        <taxon>Bacteria</taxon>
        <taxon>Bacillati</taxon>
        <taxon>Actinomycetota</taxon>
        <taxon>Actinomycetes</taxon>
        <taxon>Streptosporangiales</taxon>
        <taxon>Streptosporangiaceae</taxon>
        <taxon>Herbidospora</taxon>
    </lineage>
</organism>
<dbReference type="Gene3D" id="3.60.10.10">
    <property type="entry name" value="Endonuclease/exonuclease/phosphatase"/>
    <property type="match status" value="1"/>
</dbReference>
<name>A0A4U3LN97_9ACTN</name>
<keyword evidence="2" id="KW-0378">Hydrolase</keyword>
<dbReference type="EMBL" id="SZQA01000078">
    <property type="protein sequence ID" value="TKK77261.1"/>
    <property type="molecule type" value="Genomic_DNA"/>
</dbReference>
<keyword evidence="2" id="KW-0540">Nuclease</keyword>
<protein>
    <submittedName>
        <fullName evidence="2">Endonuclease/exonuclease/phosphatase</fullName>
    </submittedName>
</protein>
<evidence type="ECO:0000313" key="3">
    <source>
        <dbReference type="Proteomes" id="UP000308705"/>
    </source>
</evidence>
<comment type="caution">
    <text evidence="2">The sequence shown here is derived from an EMBL/GenBank/DDBJ whole genome shotgun (WGS) entry which is preliminary data.</text>
</comment>
<keyword evidence="3" id="KW-1185">Reference proteome</keyword>
<gene>
    <name evidence="2" type="ORF">FDA94_38035</name>
</gene>
<dbReference type="SUPFAM" id="SSF56219">
    <property type="entry name" value="DNase I-like"/>
    <property type="match status" value="1"/>
</dbReference>
<keyword evidence="2" id="KW-0255">Endonuclease</keyword>
<reference evidence="2 3" key="1">
    <citation type="submission" date="2019-04" db="EMBL/GenBank/DDBJ databases">
        <title>Herbidospora sp. NEAU-GS14.nov., a novel actinomycete isolated from soil.</title>
        <authorList>
            <person name="Han L."/>
        </authorList>
    </citation>
    <scope>NUCLEOTIDE SEQUENCE [LARGE SCALE GENOMIC DNA]</scope>
    <source>
        <strain evidence="2 3">NEAU-GS14</strain>
    </source>
</reference>
<sequence length="212" mass="22442">MIRVATYNLHGLRDSRAALARVVRALAADVLCVQERGLGSAFSRLTGLDPACHARLSGVAVLVRPGVRVLHAEHRRLRWFPGLERRSIAVAVVEAEGLRVAAASFHLDLHAGARLAHAVEIVRRVESVAGRFDAVPVLAGDLNELPDAAAWRHLASRYAEGGEGATFAGKRIDAIFTGPGLEALARGVAGAGEDDLAAASDHRPVVADLRPV</sequence>
<dbReference type="Proteomes" id="UP000308705">
    <property type="component" value="Unassembled WGS sequence"/>
</dbReference>
<dbReference type="AlphaFoldDB" id="A0A4U3LN97"/>